<evidence type="ECO:0000256" key="10">
    <source>
        <dbReference type="SAM" id="MobiDB-lite"/>
    </source>
</evidence>
<dbReference type="Proteomes" id="UP000589896">
    <property type="component" value="Unassembled WGS sequence"/>
</dbReference>
<dbReference type="RefSeq" id="WP_180544864.1">
    <property type="nucleotide sequence ID" value="NZ_JACCJZ010000014.1"/>
</dbReference>
<feature type="transmembrane region" description="Helical" evidence="11">
    <location>
        <begin position="12"/>
        <end position="33"/>
    </location>
</feature>
<comment type="similarity">
    <text evidence="2">Belongs to the TonB family.</text>
</comment>
<dbReference type="InterPro" id="IPR037682">
    <property type="entry name" value="TonB_C"/>
</dbReference>
<feature type="compositionally biased region" description="Pro residues" evidence="10">
    <location>
        <begin position="60"/>
        <end position="78"/>
    </location>
</feature>
<keyword evidence="7" id="KW-0653">Protein transport</keyword>
<protein>
    <submittedName>
        <fullName evidence="13">TonB family protein</fullName>
    </submittedName>
</protein>
<evidence type="ECO:0000259" key="12">
    <source>
        <dbReference type="PROSITE" id="PS52015"/>
    </source>
</evidence>
<keyword evidence="4" id="KW-1003">Cell membrane</keyword>
<evidence type="ECO:0000256" key="8">
    <source>
        <dbReference type="ARBA" id="ARBA00022989"/>
    </source>
</evidence>
<keyword evidence="9 11" id="KW-0472">Membrane</keyword>
<comment type="subcellular location">
    <subcellularLocation>
        <location evidence="1">Cell inner membrane</location>
        <topology evidence="1">Single-pass membrane protein</topology>
        <orientation evidence="1">Periplasmic side</orientation>
    </subcellularLocation>
</comment>
<evidence type="ECO:0000256" key="2">
    <source>
        <dbReference type="ARBA" id="ARBA00006555"/>
    </source>
</evidence>
<dbReference type="GO" id="GO:0098797">
    <property type="term" value="C:plasma membrane protein complex"/>
    <property type="evidence" value="ECO:0007669"/>
    <property type="project" value="TreeGrafter"/>
</dbReference>
<evidence type="ECO:0000256" key="11">
    <source>
        <dbReference type="SAM" id="Phobius"/>
    </source>
</evidence>
<dbReference type="EMBL" id="JACCJZ010000014">
    <property type="protein sequence ID" value="NYZ62632.1"/>
    <property type="molecule type" value="Genomic_DNA"/>
</dbReference>
<keyword evidence="3" id="KW-0813">Transport</keyword>
<evidence type="ECO:0000256" key="3">
    <source>
        <dbReference type="ARBA" id="ARBA00022448"/>
    </source>
</evidence>
<dbReference type="Gene3D" id="3.30.1150.10">
    <property type="match status" value="1"/>
</dbReference>
<evidence type="ECO:0000256" key="9">
    <source>
        <dbReference type="ARBA" id="ARBA00023136"/>
    </source>
</evidence>
<feature type="domain" description="TonB C-terminal" evidence="12">
    <location>
        <begin position="130"/>
        <end position="223"/>
    </location>
</feature>
<comment type="caution">
    <text evidence="13">The sequence shown here is derived from an EMBL/GenBank/DDBJ whole genome shotgun (WGS) entry which is preliminary data.</text>
</comment>
<keyword evidence="6 11" id="KW-0812">Transmembrane</keyword>
<dbReference type="GO" id="GO:0055085">
    <property type="term" value="P:transmembrane transport"/>
    <property type="evidence" value="ECO:0007669"/>
    <property type="project" value="InterPro"/>
</dbReference>
<keyword evidence="14" id="KW-1185">Reference proteome</keyword>
<feature type="region of interest" description="Disordered" evidence="10">
    <location>
        <begin position="60"/>
        <end position="85"/>
    </location>
</feature>
<dbReference type="InterPro" id="IPR051045">
    <property type="entry name" value="TonB-dependent_transducer"/>
</dbReference>
<evidence type="ECO:0000313" key="13">
    <source>
        <dbReference type="EMBL" id="NYZ62632.1"/>
    </source>
</evidence>
<dbReference type="PANTHER" id="PTHR33446:SF2">
    <property type="entry name" value="PROTEIN TONB"/>
    <property type="match status" value="1"/>
</dbReference>
<sequence length="223" mass="23213">MPASADTRPDPVRVIGLTGTLAFNGVILMVLLVPASRDIAREALPDRGLDMRWITAPAVPPRPPEPLPALELPAPPAPRTASPPALRAPVDPAVASSVPADSAIPAEAVTPIGDEPATAAAWTPPDQTPLAGAALQYAHAPAPVYPRAALLAGAQGVVVLEVHVGVDGRPLDVRVHRSSGHRELDRAALRHVQRSWSFQPAMRDGQAVEAVGLVPISFDLARG</sequence>
<evidence type="ECO:0000256" key="7">
    <source>
        <dbReference type="ARBA" id="ARBA00022927"/>
    </source>
</evidence>
<reference evidence="13 14" key="1">
    <citation type="submission" date="2020-07" db="EMBL/GenBank/DDBJ databases">
        <title>isolation of Luteimonas sp. SJ-16.</title>
        <authorList>
            <person name="Huang X.-X."/>
            <person name="Xu L."/>
            <person name="Sun J.-Q."/>
        </authorList>
    </citation>
    <scope>NUCLEOTIDE SEQUENCE [LARGE SCALE GENOMIC DNA]</scope>
    <source>
        <strain evidence="13 14">SJ-16</strain>
    </source>
</reference>
<dbReference type="GO" id="GO:0031992">
    <property type="term" value="F:energy transducer activity"/>
    <property type="evidence" value="ECO:0007669"/>
    <property type="project" value="TreeGrafter"/>
</dbReference>
<dbReference type="InterPro" id="IPR006260">
    <property type="entry name" value="TonB/TolA_C"/>
</dbReference>
<evidence type="ECO:0000256" key="4">
    <source>
        <dbReference type="ARBA" id="ARBA00022475"/>
    </source>
</evidence>
<dbReference type="PROSITE" id="PS52015">
    <property type="entry name" value="TONB_CTD"/>
    <property type="match status" value="1"/>
</dbReference>
<dbReference type="AlphaFoldDB" id="A0A7Z0TYQ9"/>
<keyword evidence="8 11" id="KW-1133">Transmembrane helix</keyword>
<evidence type="ECO:0000256" key="5">
    <source>
        <dbReference type="ARBA" id="ARBA00022519"/>
    </source>
</evidence>
<keyword evidence="5" id="KW-0997">Cell inner membrane</keyword>
<dbReference type="Pfam" id="PF03544">
    <property type="entry name" value="TonB_C"/>
    <property type="match status" value="1"/>
</dbReference>
<dbReference type="SUPFAM" id="SSF74653">
    <property type="entry name" value="TolA/TonB C-terminal domain"/>
    <property type="match status" value="1"/>
</dbReference>
<proteinExistence type="inferred from homology"/>
<gene>
    <name evidence="13" type="ORF">H0E82_07610</name>
</gene>
<accession>A0A7Z0TYQ9</accession>
<evidence type="ECO:0000313" key="14">
    <source>
        <dbReference type="Proteomes" id="UP000589896"/>
    </source>
</evidence>
<dbReference type="PANTHER" id="PTHR33446">
    <property type="entry name" value="PROTEIN TONB-RELATED"/>
    <property type="match status" value="1"/>
</dbReference>
<organism evidence="13 14">
    <name type="scientific">Luteimonas deserti</name>
    <dbReference type="NCBI Taxonomy" id="2752306"/>
    <lineage>
        <taxon>Bacteria</taxon>
        <taxon>Pseudomonadati</taxon>
        <taxon>Pseudomonadota</taxon>
        <taxon>Gammaproteobacteria</taxon>
        <taxon>Lysobacterales</taxon>
        <taxon>Lysobacteraceae</taxon>
        <taxon>Luteimonas</taxon>
    </lineage>
</organism>
<dbReference type="GO" id="GO:0015031">
    <property type="term" value="P:protein transport"/>
    <property type="evidence" value="ECO:0007669"/>
    <property type="project" value="UniProtKB-KW"/>
</dbReference>
<name>A0A7Z0TYQ9_9GAMM</name>
<dbReference type="NCBIfam" id="TIGR01352">
    <property type="entry name" value="tonB_Cterm"/>
    <property type="match status" value="1"/>
</dbReference>
<evidence type="ECO:0000256" key="1">
    <source>
        <dbReference type="ARBA" id="ARBA00004383"/>
    </source>
</evidence>
<evidence type="ECO:0000256" key="6">
    <source>
        <dbReference type="ARBA" id="ARBA00022692"/>
    </source>
</evidence>